<accession>A0ABR0U3S3</accession>
<feature type="compositionally biased region" description="Acidic residues" evidence="1">
    <location>
        <begin position="142"/>
        <end position="157"/>
    </location>
</feature>
<organism evidence="2 3">
    <name type="scientific">Rehmannia glutinosa</name>
    <name type="common">Chinese foxglove</name>
    <dbReference type="NCBI Taxonomy" id="99300"/>
    <lineage>
        <taxon>Eukaryota</taxon>
        <taxon>Viridiplantae</taxon>
        <taxon>Streptophyta</taxon>
        <taxon>Embryophyta</taxon>
        <taxon>Tracheophyta</taxon>
        <taxon>Spermatophyta</taxon>
        <taxon>Magnoliopsida</taxon>
        <taxon>eudicotyledons</taxon>
        <taxon>Gunneridae</taxon>
        <taxon>Pentapetalae</taxon>
        <taxon>asterids</taxon>
        <taxon>lamiids</taxon>
        <taxon>Lamiales</taxon>
        <taxon>Orobanchaceae</taxon>
        <taxon>Rehmannieae</taxon>
        <taxon>Rehmannia</taxon>
    </lineage>
</organism>
<reference evidence="2 3" key="1">
    <citation type="journal article" date="2021" name="Comput. Struct. Biotechnol. J.">
        <title>De novo genome assembly of the potent medicinal plant Rehmannia glutinosa using nanopore technology.</title>
        <authorList>
            <person name="Ma L."/>
            <person name="Dong C."/>
            <person name="Song C."/>
            <person name="Wang X."/>
            <person name="Zheng X."/>
            <person name="Niu Y."/>
            <person name="Chen S."/>
            <person name="Feng W."/>
        </authorList>
    </citation>
    <scope>NUCLEOTIDE SEQUENCE [LARGE SCALE GENOMIC DNA]</scope>
    <source>
        <strain evidence="2">DH-2019</strain>
    </source>
</reference>
<feature type="region of interest" description="Disordered" evidence="1">
    <location>
        <begin position="135"/>
        <end position="163"/>
    </location>
</feature>
<sequence length="163" mass="19573">MPRTRNQLYEDRHLDLDWTEDEEVYLMKYILRCQTYLHTAHQDVAEEVCRYAARELSNFYYHDFTYAMVVRKVNLLRKHFWVFHHYKRIPGVQYCRRTNVVTVSAQYWARDEYVGAAEEPPYEVLQINDVGQNAEDVHNEYDNVDEEASEPEVIDPEPPEHSV</sequence>
<comment type="caution">
    <text evidence="2">The sequence shown here is derived from an EMBL/GenBank/DDBJ whole genome shotgun (WGS) entry which is preliminary data.</text>
</comment>
<keyword evidence="3" id="KW-1185">Reference proteome</keyword>
<evidence type="ECO:0000313" key="2">
    <source>
        <dbReference type="EMBL" id="KAK6117148.1"/>
    </source>
</evidence>
<dbReference type="Proteomes" id="UP001318860">
    <property type="component" value="Unassembled WGS sequence"/>
</dbReference>
<proteinExistence type="predicted"/>
<evidence type="ECO:0000256" key="1">
    <source>
        <dbReference type="SAM" id="MobiDB-lite"/>
    </source>
</evidence>
<gene>
    <name evidence="2" type="ORF">DH2020_049107</name>
</gene>
<dbReference type="EMBL" id="JABTTQ020003472">
    <property type="protein sequence ID" value="KAK6117148.1"/>
    <property type="molecule type" value="Genomic_DNA"/>
</dbReference>
<evidence type="ECO:0000313" key="3">
    <source>
        <dbReference type="Proteomes" id="UP001318860"/>
    </source>
</evidence>
<name>A0ABR0U3S3_REHGL</name>
<protein>
    <submittedName>
        <fullName evidence="2">Uncharacterized protein</fullName>
    </submittedName>
</protein>